<name>A0A9D1A074_9ACTN</name>
<comment type="caution">
    <text evidence="1">The sequence shown here is derived from an EMBL/GenBank/DDBJ whole genome shotgun (WGS) entry which is preliminary data.</text>
</comment>
<evidence type="ECO:0000313" key="2">
    <source>
        <dbReference type="Proteomes" id="UP000824261"/>
    </source>
</evidence>
<accession>A0A9D1A074</accession>
<organism evidence="1 2">
    <name type="scientific">Candidatus Aveggerthella stercoripullorum</name>
    <dbReference type="NCBI Taxonomy" id="2840688"/>
    <lineage>
        <taxon>Bacteria</taxon>
        <taxon>Bacillati</taxon>
        <taxon>Actinomycetota</taxon>
        <taxon>Coriobacteriia</taxon>
        <taxon>Eggerthellales</taxon>
        <taxon>Eggerthellaceae</taxon>
        <taxon>Eggerthellaceae incertae sedis</taxon>
        <taxon>Candidatus Aveggerthella</taxon>
    </lineage>
</organism>
<dbReference type="Gene3D" id="1.10.3210.10">
    <property type="entry name" value="Hypothetical protein af1432"/>
    <property type="match status" value="1"/>
</dbReference>
<dbReference type="SUPFAM" id="SSF109604">
    <property type="entry name" value="HD-domain/PDEase-like"/>
    <property type="match status" value="1"/>
</dbReference>
<sequence length="148" mass="16665">MQKMVKTAERIARRAHAGQVDKAGVPYAHHPAWVAARVEGDDAKAAAWLHDVLEDTNLTADDLRRAGIPEEVVHTVEVLTHAEGESYQDYLERVARHPLAARVKLADLAHNSDLSRIPQPTEQDYARIEKYRRARIFLEEAVGDRKGK</sequence>
<reference evidence="1" key="2">
    <citation type="journal article" date="2021" name="PeerJ">
        <title>Extensive microbial diversity within the chicken gut microbiome revealed by metagenomics and culture.</title>
        <authorList>
            <person name="Gilroy R."/>
            <person name="Ravi A."/>
            <person name="Getino M."/>
            <person name="Pursley I."/>
            <person name="Horton D.L."/>
            <person name="Alikhan N.F."/>
            <person name="Baker D."/>
            <person name="Gharbi K."/>
            <person name="Hall N."/>
            <person name="Watson M."/>
            <person name="Adriaenssens E.M."/>
            <person name="Foster-Nyarko E."/>
            <person name="Jarju S."/>
            <person name="Secka A."/>
            <person name="Antonio M."/>
            <person name="Oren A."/>
            <person name="Chaudhuri R.R."/>
            <person name="La Ragione R."/>
            <person name="Hildebrand F."/>
            <person name="Pallen M.J."/>
        </authorList>
    </citation>
    <scope>NUCLEOTIDE SEQUENCE</scope>
    <source>
        <strain evidence="1">ChiGjej1B1-2707</strain>
    </source>
</reference>
<dbReference type="Proteomes" id="UP000824261">
    <property type="component" value="Unassembled WGS sequence"/>
</dbReference>
<proteinExistence type="predicted"/>
<gene>
    <name evidence="1" type="ORF">IAA69_05585</name>
</gene>
<evidence type="ECO:0000313" key="1">
    <source>
        <dbReference type="EMBL" id="HIR01719.1"/>
    </source>
</evidence>
<reference evidence="1" key="1">
    <citation type="submission" date="2020-10" db="EMBL/GenBank/DDBJ databases">
        <authorList>
            <person name="Gilroy R."/>
        </authorList>
    </citation>
    <scope>NUCLEOTIDE SEQUENCE</scope>
    <source>
        <strain evidence="1">ChiGjej1B1-2707</strain>
    </source>
</reference>
<protein>
    <submittedName>
        <fullName evidence="1">HD domain-containing protein</fullName>
    </submittedName>
</protein>
<dbReference type="EMBL" id="DVGB01000066">
    <property type="protein sequence ID" value="HIR01719.1"/>
    <property type="molecule type" value="Genomic_DNA"/>
</dbReference>
<dbReference type="AlphaFoldDB" id="A0A9D1A074"/>